<reference evidence="3" key="1">
    <citation type="submission" date="2021-06" db="EMBL/GenBank/DDBJ databases">
        <authorList>
            <person name="Kallberg Y."/>
            <person name="Tangrot J."/>
            <person name="Rosling A."/>
        </authorList>
    </citation>
    <scope>NUCLEOTIDE SEQUENCE</scope>
    <source>
        <strain evidence="3">FL130A</strain>
    </source>
</reference>
<dbReference type="EMBL" id="CAJVPS010019640">
    <property type="protein sequence ID" value="CAG8701793.1"/>
    <property type="molecule type" value="Genomic_DNA"/>
</dbReference>
<feature type="region of interest" description="Disordered" evidence="2">
    <location>
        <begin position="82"/>
        <end position="101"/>
    </location>
</feature>
<keyword evidence="1" id="KW-0175">Coiled coil</keyword>
<feature type="coiled-coil region" evidence="1">
    <location>
        <begin position="251"/>
        <end position="292"/>
    </location>
</feature>
<evidence type="ECO:0000256" key="2">
    <source>
        <dbReference type="SAM" id="MobiDB-lite"/>
    </source>
</evidence>
<name>A0A9N9HR28_9GLOM</name>
<feature type="region of interest" description="Disordered" evidence="2">
    <location>
        <begin position="400"/>
        <end position="422"/>
    </location>
</feature>
<comment type="caution">
    <text evidence="3">The sequence shown here is derived from an EMBL/GenBank/DDBJ whole genome shotgun (WGS) entry which is preliminary data.</text>
</comment>
<sequence>KANSTSLTETYNNNLYQGTFMMGQTGNNHTSFRITENEAVKLITRTVKEIGKIKKTEFDAYVNGAGKSTLADVDNTIKGTTLDENGNRIEHPDKGKPANGHRIEYSFGDDYTKKDGNPVATNNFTHTELKQLFNLAKLFSDHNWTSALKAILTTTAILTSMPLTTAPELAMARNIAPSNTVETVNLNSFTNDPIKQLFADLRSYDTTSSTATDKGGTGTESTPNYDIFTDGTNHFTYQEFPEFYLDEESRLESLQVNKDLITEEIKAGRKELDQAEKDYQTARKQLFAKEKELDDKITTKITDLRKELKEKYKVVCIEKDGKVEKVNDDFLAFLKGKDAELTNLEKLIEKKEPKEVILLIHHELGGKKEVDNYELTEEDKKAGGNFEKFLYQTAIGKINESALTKPTEENGGNGTPTIDDPK</sequence>
<gene>
    <name evidence="3" type="ORF">ALEPTO_LOCUS11607</name>
</gene>
<evidence type="ECO:0000313" key="4">
    <source>
        <dbReference type="Proteomes" id="UP000789508"/>
    </source>
</evidence>
<feature type="non-terminal residue" evidence="3">
    <location>
        <position position="1"/>
    </location>
</feature>
<proteinExistence type="predicted"/>
<organism evidence="3 4">
    <name type="scientific">Ambispora leptoticha</name>
    <dbReference type="NCBI Taxonomy" id="144679"/>
    <lineage>
        <taxon>Eukaryota</taxon>
        <taxon>Fungi</taxon>
        <taxon>Fungi incertae sedis</taxon>
        <taxon>Mucoromycota</taxon>
        <taxon>Glomeromycotina</taxon>
        <taxon>Glomeromycetes</taxon>
        <taxon>Archaeosporales</taxon>
        <taxon>Ambisporaceae</taxon>
        <taxon>Ambispora</taxon>
    </lineage>
</organism>
<keyword evidence="4" id="KW-1185">Reference proteome</keyword>
<feature type="compositionally biased region" description="Basic and acidic residues" evidence="2">
    <location>
        <begin position="85"/>
        <end position="101"/>
    </location>
</feature>
<dbReference type="Proteomes" id="UP000789508">
    <property type="component" value="Unassembled WGS sequence"/>
</dbReference>
<dbReference type="AlphaFoldDB" id="A0A9N9HR28"/>
<evidence type="ECO:0000313" key="3">
    <source>
        <dbReference type="EMBL" id="CAG8701793.1"/>
    </source>
</evidence>
<protein>
    <submittedName>
        <fullName evidence="3">6914_t:CDS:1</fullName>
    </submittedName>
</protein>
<evidence type="ECO:0000256" key="1">
    <source>
        <dbReference type="SAM" id="Coils"/>
    </source>
</evidence>
<accession>A0A9N9HR28</accession>
<dbReference type="OrthoDB" id="10482226at2759"/>